<evidence type="ECO:0000313" key="1">
    <source>
        <dbReference type="EMBL" id="URA10671.1"/>
    </source>
</evidence>
<name>A0AAX3BEK8_9SPIR</name>
<dbReference type="EMBL" id="CP073355">
    <property type="protein sequence ID" value="URA10671.1"/>
    <property type="molecule type" value="Genomic_DNA"/>
</dbReference>
<evidence type="ECO:0000313" key="2">
    <source>
        <dbReference type="Proteomes" id="UP001056539"/>
    </source>
</evidence>
<sequence>MSTPVKILSERLNGNWTSFPLHVSFDDKVFSFSLDNPSHPEWKTFIQTAGKKRQSCTFSFFSSQESFVFERIHEMLNAYIPDLATKVDPLLREFVKNAEKQNMLHLATKVGLIPDIESPLPMELMGKILQEKVLLEDEKIPLLYLDPSRVVTITMTHQNNELHIHIKNKGILGEKKQQNIARKIELGRKIAHFDLKQEFEMKNYPECQEEIKEFLAYEYPLEELEHLWSLAFEESFDEYWLMSPYFLLMGAGTHSSFFPYYATVHGQLRVAQKQMHHIAEGSYSAGMGYIQSAFIIESNRSLYGTSGSIFTPYEKDNEVITGMVIGFPRIDINFPS</sequence>
<reference evidence="1" key="1">
    <citation type="submission" date="2021-04" db="EMBL/GenBank/DDBJ databases">
        <authorList>
            <person name="Postec A."/>
        </authorList>
    </citation>
    <scope>NUCLEOTIDE SEQUENCE</scope>
    <source>
        <strain evidence="1">F1F22</strain>
    </source>
</reference>
<keyword evidence="2" id="KW-1185">Reference proteome</keyword>
<gene>
    <name evidence="1" type="ORF">KDW03_02380</name>
</gene>
<dbReference type="KEGG" id="taqu:KDW03_02380"/>
<dbReference type="RefSeq" id="WP_271435797.1">
    <property type="nucleotide sequence ID" value="NZ_CP073355.1"/>
</dbReference>
<accession>A0AAX3BEK8</accession>
<reference evidence="1" key="2">
    <citation type="submission" date="2022-06" db="EMBL/GenBank/DDBJ databases">
        <title>Thermospira aquatica gen. nov., sp. nov.</title>
        <authorList>
            <person name="Ben Ali Gam Z."/>
            <person name="Labat M."/>
        </authorList>
    </citation>
    <scope>NUCLEOTIDE SEQUENCE</scope>
    <source>
        <strain evidence="1">F1F22</strain>
    </source>
</reference>
<protein>
    <submittedName>
        <fullName evidence="1">Uncharacterized protein</fullName>
    </submittedName>
</protein>
<proteinExistence type="predicted"/>
<organism evidence="1 2">
    <name type="scientific">Thermospira aquatica</name>
    <dbReference type="NCBI Taxonomy" id="2828656"/>
    <lineage>
        <taxon>Bacteria</taxon>
        <taxon>Pseudomonadati</taxon>
        <taxon>Spirochaetota</taxon>
        <taxon>Spirochaetia</taxon>
        <taxon>Brevinematales</taxon>
        <taxon>Thermospiraceae</taxon>
        <taxon>Thermospira</taxon>
    </lineage>
</organism>
<dbReference type="Proteomes" id="UP001056539">
    <property type="component" value="Chromosome"/>
</dbReference>
<dbReference type="AlphaFoldDB" id="A0AAX3BEK8"/>